<evidence type="ECO:0000313" key="3">
    <source>
        <dbReference type="Proteomes" id="UP000594261"/>
    </source>
</evidence>
<proteinExistence type="predicted"/>
<sequence length="303" mass="34542">MASKLDLHGLQHSLCSLLHCWSIANYSVRGLLLQMWLRLMHHGLDQYSRKAKASCLTRLVPDFYDNWAVLLLSPWEIKTIGHKFLLGKQIFLWIMQNDNQMLGPWNLLKDSTLSNLKLLIHEALTTKRVQWGGVACFCFSVLHGVSLFLVLIHYSFLKPNFVTELRVVGDKTAKVSDFHGFAIPKQTSSENFSLDSFVATLARLTNLRVLSLISTMVKLQTLKLDDNFLMILSPVGLFRHRPAQMNPAGAEPIRPLHKPTVGVRRGVRRRSGQTEDVRCGERWLFCTPTRNRTASIEENPEKP</sequence>
<evidence type="ECO:0000256" key="1">
    <source>
        <dbReference type="SAM" id="Phobius"/>
    </source>
</evidence>
<dbReference type="InParanoid" id="A0A7N2LST1"/>
<dbReference type="EnsemblPlants" id="QL05p062158:mrna">
    <property type="protein sequence ID" value="QL05p062158:mrna"/>
    <property type="gene ID" value="QL05p062158"/>
</dbReference>
<keyword evidence="1" id="KW-0812">Transmembrane</keyword>
<name>A0A7N2LST1_QUELO</name>
<evidence type="ECO:0000313" key="2">
    <source>
        <dbReference type="EnsemblPlants" id="QL05p062158:mrna"/>
    </source>
</evidence>
<dbReference type="EMBL" id="LRBV02000005">
    <property type="status" value="NOT_ANNOTATED_CDS"/>
    <property type="molecule type" value="Genomic_DNA"/>
</dbReference>
<feature type="transmembrane region" description="Helical" evidence="1">
    <location>
        <begin position="134"/>
        <end position="156"/>
    </location>
</feature>
<organism evidence="2 3">
    <name type="scientific">Quercus lobata</name>
    <name type="common">Valley oak</name>
    <dbReference type="NCBI Taxonomy" id="97700"/>
    <lineage>
        <taxon>Eukaryota</taxon>
        <taxon>Viridiplantae</taxon>
        <taxon>Streptophyta</taxon>
        <taxon>Embryophyta</taxon>
        <taxon>Tracheophyta</taxon>
        <taxon>Spermatophyta</taxon>
        <taxon>Magnoliopsida</taxon>
        <taxon>eudicotyledons</taxon>
        <taxon>Gunneridae</taxon>
        <taxon>Pentapetalae</taxon>
        <taxon>rosids</taxon>
        <taxon>fabids</taxon>
        <taxon>Fagales</taxon>
        <taxon>Fagaceae</taxon>
        <taxon>Quercus</taxon>
    </lineage>
</organism>
<dbReference type="Gramene" id="QL05p062158:mrna">
    <property type="protein sequence ID" value="QL05p062158:mrna"/>
    <property type="gene ID" value="QL05p062158"/>
</dbReference>
<reference evidence="2" key="2">
    <citation type="submission" date="2021-01" db="UniProtKB">
        <authorList>
            <consortium name="EnsemblPlants"/>
        </authorList>
    </citation>
    <scope>IDENTIFICATION</scope>
</reference>
<dbReference type="Proteomes" id="UP000594261">
    <property type="component" value="Chromosome 5"/>
</dbReference>
<keyword evidence="1" id="KW-1133">Transmembrane helix</keyword>
<accession>A0A7N2LST1</accession>
<keyword evidence="3" id="KW-1185">Reference proteome</keyword>
<reference evidence="2 3" key="1">
    <citation type="journal article" date="2016" name="G3 (Bethesda)">
        <title>First Draft Assembly and Annotation of the Genome of a California Endemic Oak Quercus lobata Nee (Fagaceae).</title>
        <authorList>
            <person name="Sork V.L."/>
            <person name="Fitz-Gibbon S.T."/>
            <person name="Puiu D."/>
            <person name="Crepeau M."/>
            <person name="Gugger P.F."/>
            <person name="Sherman R."/>
            <person name="Stevens K."/>
            <person name="Langley C.H."/>
            <person name="Pellegrini M."/>
            <person name="Salzberg S.L."/>
        </authorList>
    </citation>
    <scope>NUCLEOTIDE SEQUENCE [LARGE SCALE GENOMIC DNA]</scope>
    <source>
        <strain evidence="2 3">cv. SW786</strain>
    </source>
</reference>
<dbReference type="AlphaFoldDB" id="A0A7N2LST1"/>
<protein>
    <submittedName>
        <fullName evidence="2">Uncharacterized protein</fullName>
    </submittedName>
</protein>
<keyword evidence="1" id="KW-0472">Membrane</keyword>